<dbReference type="Pfam" id="PF17963">
    <property type="entry name" value="Big_9"/>
    <property type="match status" value="4"/>
</dbReference>
<feature type="region of interest" description="Disordered" evidence="1">
    <location>
        <begin position="419"/>
        <end position="439"/>
    </location>
</feature>
<sequence length="1044" mass="107217">MDTVRIESAVQITSLKGQAFVIEKDGTVTPVSPGQILPAGSVLLTDENSGIVYTDVPAEAGTVVTQPDMTDAPGAAEEAEAIQAAILAGLDPTKLFDAPAAGNPAAGPVTADGSGNAGFVVVDRTGDALLAEAGFDTAFAPEAFATVLDELPRLLDENSLPELDINYNPPLTPAEIPPVFPELADGNFAWVDEGALPVGSRSGSDNESASGTLIINTGNDVLALVEVQDASGNWVDITSGGTVLTEYGTLVFDENYNWTYTVNDPQQHGDSDAVFDNDRLSEVVPVRITDDDGEQATGNIHIEVLDDGPDAIDDFASTPEDTPIVVDVIDNDIEGADGATVTGVAFVPGFEEAGTISITEDGQIRFEPAAGTEGQVQIEYTLTDGDGDSDTAILTVTVGEDSTPTLNITFDDGRDWVAESALDDGGSDGSSDNESTRGTLGINTFGDSLASLEVRVQDSSGTWINVTGGGTVSGTYGTLEVTQNPDGSYRWAYTLSDNTEDHTDPNQVEAGDVVRDDFDVRVTDSDGSPVQGILGIEVRDDGPNANNDSVSTPEDTAIVVDVMANDVEGADGAQVTAVVLLPGFEEAGTVSITEDGQIRFEPAAGTEGQVQIEYTLTDSDGDSDTAILTVTVGEDSTPTLNITFDDGRDWVAESALDDGGSDGSSDNESTRGTLDINTFGDSLASLEVRVQDSSGTWVNVTGGGTVSGTYGTLEVTQNPDGSYRWAYTLSDNTEDHTDPNQVEAGDVVRDDFDVRVTDSDGSPVQGILGIEVRDDGPNANNDSNSVTEGDTLAVNAADGVLDNDTAGADNWATGGAVVGVVAGNSGAAASNGNVGTTVAGSYGSLMLNADGSYTYVATADAINSNAQDVFTYTVQDGDGDLAYATLTINVNDVTGVPATTTGQVDEAGLPAGTSAGDDSEKIINGSLNLQSGWSVDGAQSGTAGFGSWSVNTDGTFSYTLTQATTDVDGVAETDSFSYTATDGFGNTVTNTVVITIVDDEPVAANDSNSVTEGDTLNVSAVDGVLDNDTAGADNWATGGAVVGV</sequence>
<protein>
    <recommendedName>
        <fullName evidence="4">Retention module-containing protein</fullName>
    </recommendedName>
</protein>
<dbReference type="InterPro" id="IPR010221">
    <property type="entry name" value="VCBS_dom"/>
</dbReference>
<organism evidence="2 3">
    <name type="scientific">Oceanimonas baumannii</name>
    <dbReference type="NCBI Taxonomy" id="129578"/>
    <lineage>
        <taxon>Bacteria</taxon>
        <taxon>Pseudomonadati</taxon>
        <taxon>Pseudomonadota</taxon>
        <taxon>Gammaproteobacteria</taxon>
        <taxon>Aeromonadales</taxon>
        <taxon>Aeromonadaceae</taxon>
        <taxon>Oceanimonas</taxon>
    </lineage>
</organism>
<accession>A0A235CQ52</accession>
<dbReference type="EMBL" id="NQJF01000002">
    <property type="protein sequence ID" value="OYD25985.1"/>
    <property type="molecule type" value="Genomic_DNA"/>
</dbReference>
<dbReference type="RefSeq" id="WP_141201984.1">
    <property type="nucleotide sequence ID" value="NZ_NQJF01000002.1"/>
</dbReference>
<dbReference type="Proteomes" id="UP000243640">
    <property type="component" value="Unassembled WGS sequence"/>
</dbReference>
<dbReference type="NCBIfam" id="NF012211">
    <property type="entry name" value="tand_rpt_95"/>
    <property type="match status" value="2"/>
</dbReference>
<comment type="caution">
    <text evidence="2">The sequence shown here is derived from an EMBL/GenBank/DDBJ whole genome shotgun (WGS) entry which is preliminary data.</text>
</comment>
<proteinExistence type="predicted"/>
<evidence type="ECO:0000313" key="2">
    <source>
        <dbReference type="EMBL" id="OYD25985.1"/>
    </source>
</evidence>
<dbReference type="AlphaFoldDB" id="A0A235CQ52"/>
<dbReference type="Gene3D" id="2.60.40.2810">
    <property type="match status" value="2"/>
</dbReference>
<feature type="non-terminal residue" evidence="2">
    <location>
        <position position="1044"/>
    </location>
</feature>
<dbReference type="NCBIfam" id="TIGR01965">
    <property type="entry name" value="VCBS_repeat"/>
    <property type="match status" value="3"/>
</dbReference>
<evidence type="ECO:0000313" key="3">
    <source>
        <dbReference type="Proteomes" id="UP000243640"/>
    </source>
</evidence>
<dbReference type="InterPro" id="IPR047777">
    <property type="entry name" value="LapA-like_RM"/>
</dbReference>
<feature type="region of interest" description="Disordered" evidence="1">
    <location>
        <begin position="653"/>
        <end position="673"/>
    </location>
</feature>
<evidence type="ECO:0008006" key="4">
    <source>
        <dbReference type="Google" id="ProtNLM"/>
    </source>
</evidence>
<dbReference type="NCBIfam" id="NF033682">
    <property type="entry name" value="retention_LapA"/>
    <property type="match status" value="1"/>
</dbReference>
<dbReference type="OrthoDB" id="5593939at2"/>
<name>A0A235CQ52_9GAMM</name>
<evidence type="ECO:0000256" key="1">
    <source>
        <dbReference type="SAM" id="MobiDB-lite"/>
    </source>
</evidence>
<reference evidence="2 3" key="1">
    <citation type="submission" date="2017-08" db="EMBL/GenBank/DDBJ databases">
        <title>Draft Genome Sequence of the Marine Bacterium Oceanimonas baumannii ATCC 700832.</title>
        <authorList>
            <person name="Mcclelland W.D."/>
            <person name="Brennan M.A."/>
            <person name="Trachtenberg A.M."/>
            <person name="Maclea K.S."/>
        </authorList>
    </citation>
    <scope>NUCLEOTIDE SEQUENCE [LARGE SCALE GENOMIC DNA]</scope>
    <source>
        <strain evidence="2 3">ATCC 700832</strain>
    </source>
</reference>
<gene>
    <name evidence="2" type="ORF">B6S09_03870</name>
</gene>